<name>A0A0F9QND4_9ZZZZ</name>
<gene>
    <name evidence="1" type="ORF">LCGC14_1073550</name>
</gene>
<protein>
    <submittedName>
        <fullName evidence="1">Uncharacterized protein</fullName>
    </submittedName>
</protein>
<organism evidence="1">
    <name type="scientific">marine sediment metagenome</name>
    <dbReference type="NCBI Taxonomy" id="412755"/>
    <lineage>
        <taxon>unclassified sequences</taxon>
        <taxon>metagenomes</taxon>
        <taxon>ecological metagenomes</taxon>
    </lineage>
</organism>
<reference evidence="1" key="1">
    <citation type="journal article" date="2015" name="Nature">
        <title>Complex archaea that bridge the gap between prokaryotes and eukaryotes.</title>
        <authorList>
            <person name="Spang A."/>
            <person name="Saw J.H."/>
            <person name="Jorgensen S.L."/>
            <person name="Zaremba-Niedzwiedzka K."/>
            <person name="Martijn J."/>
            <person name="Lind A.E."/>
            <person name="van Eijk R."/>
            <person name="Schleper C."/>
            <person name="Guy L."/>
            <person name="Ettema T.J."/>
        </authorList>
    </citation>
    <scope>NUCLEOTIDE SEQUENCE</scope>
</reference>
<evidence type="ECO:0000313" key="1">
    <source>
        <dbReference type="EMBL" id="KKN06803.1"/>
    </source>
</evidence>
<dbReference type="AlphaFoldDB" id="A0A0F9QND4"/>
<proteinExistence type="predicted"/>
<accession>A0A0F9QND4</accession>
<dbReference type="EMBL" id="LAZR01004642">
    <property type="protein sequence ID" value="KKN06803.1"/>
    <property type="molecule type" value="Genomic_DNA"/>
</dbReference>
<sequence length="60" mass="7195">MENDVNKKLSMKDCTRFGEIAVEMGLAVRDWFEDRNSYYETVNTHNYDTKVLLINRLHNR</sequence>
<comment type="caution">
    <text evidence="1">The sequence shown here is derived from an EMBL/GenBank/DDBJ whole genome shotgun (WGS) entry which is preliminary data.</text>
</comment>